<feature type="transmembrane region" description="Helical" evidence="5">
    <location>
        <begin position="12"/>
        <end position="31"/>
    </location>
</feature>
<dbReference type="EMBL" id="AMEP01000089">
    <property type="protein sequence ID" value="EKY00106.1"/>
    <property type="molecule type" value="Genomic_DNA"/>
</dbReference>
<evidence type="ECO:0000259" key="6">
    <source>
        <dbReference type="Pfam" id="PF04085"/>
    </source>
</evidence>
<keyword evidence="5" id="KW-0472">Membrane</keyword>
<dbReference type="PANTHER" id="PTHR34138">
    <property type="entry name" value="CELL SHAPE-DETERMINING PROTEIN MREC"/>
    <property type="match status" value="1"/>
</dbReference>
<evidence type="ECO:0000256" key="2">
    <source>
        <dbReference type="ARBA" id="ARBA00013855"/>
    </source>
</evidence>
<evidence type="ECO:0000256" key="3">
    <source>
        <dbReference type="ARBA" id="ARBA00022960"/>
    </source>
</evidence>
<reference evidence="7 8" key="1">
    <citation type="submission" date="2012-05" db="EMBL/GenBank/DDBJ databases">
        <authorList>
            <person name="Weinstock G."/>
            <person name="Sodergren E."/>
            <person name="Lobos E.A."/>
            <person name="Fulton L."/>
            <person name="Fulton R."/>
            <person name="Courtney L."/>
            <person name="Fronick C."/>
            <person name="O'Laughlin M."/>
            <person name="Godfrey J."/>
            <person name="Wilson R.M."/>
            <person name="Miner T."/>
            <person name="Farmer C."/>
            <person name="Delehaunty K."/>
            <person name="Cordes M."/>
            <person name="Minx P."/>
            <person name="Tomlinson C."/>
            <person name="Chen J."/>
            <person name="Wollam A."/>
            <person name="Pepin K.H."/>
            <person name="Bhonagiri V."/>
            <person name="Zhang X."/>
            <person name="Suruliraj S."/>
            <person name="Warren W."/>
            <person name="Mitreva M."/>
            <person name="Mardis E.R."/>
            <person name="Wilson R.K."/>
        </authorList>
    </citation>
    <scope>NUCLEOTIDE SEQUENCE [LARGE SCALE GENOMIC DNA]</scope>
    <source>
        <strain evidence="7 8">F0055</strain>
    </source>
</reference>
<dbReference type="GO" id="GO:0005886">
    <property type="term" value="C:plasma membrane"/>
    <property type="evidence" value="ECO:0007669"/>
    <property type="project" value="TreeGrafter"/>
</dbReference>
<dbReference type="OrthoDB" id="9811827at2"/>
<evidence type="ECO:0000313" key="7">
    <source>
        <dbReference type="EMBL" id="EKY00106.1"/>
    </source>
</evidence>
<feature type="domain" description="Rod shape-determining protein MreC beta-barrel core" evidence="6">
    <location>
        <begin position="116"/>
        <end position="263"/>
    </location>
</feature>
<sequence>MQNLIAFLIKYSHWFLFILLEVIGFVLVFQYNNYQGSVWFSSANVAIGKVYEVNSKIASFFSLTEINKQLTERNVYLEQQLTKLQEQLNGKPKTVDEVRRIRQQVPPEFKIYPAKVVSNSLDKLDNLITIDKGSADGIRKDMGVVSGNGIVGVVYMVGRHYSVVIPVLNNHSNISCTIRGRGYFGYLRWTGGDPQIAYVEDIPRHARFALGMSVVTSGYSSIFPPGLMVGKILHVFNSPNGLSYRLQIKLATDFGRLRDVCVVDNSGMEERLEMLRTVQDSLRGK</sequence>
<evidence type="ECO:0000256" key="5">
    <source>
        <dbReference type="SAM" id="Phobius"/>
    </source>
</evidence>
<proteinExistence type="inferred from homology"/>
<name>L1N9U6_9BACT</name>
<dbReference type="InterPro" id="IPR007221">
    <property type="entry name" value="MreC"/>
</dbReference>
<keyword evidence="5" id="KW-1133">Transmembrane helix</keyword>
<keyword evidence="5" id="KW-0812">Transmembrane</keyword>
<dbReference type="NCBIfam" id="NF010532">
    <property type="entry name" value="PRK13922.9-3"/>
    <property type="match status" value="1"/>
</dbReference>
<dbReference type="InterPro" id="IPR042177">
    <property type="entry name" value="Cell/Rod_1"/>
</dbReference>
<comment type="similarity">
    <text evidence="1">Belongs to the MreC family.</text>
</comment>
<dbReference type="PANTHER" id="PTHR34138:SF1">
    <property type="entry name" value="CELL SHAPE-DETERMINING PROTEIN MREC"/>
    <property type="match status" value="1"/>
</dbReference>
<dbReference type="InterPro" id="IPR055342">
    <property type="entry name" value="MreC_beta-barrel_core"/>
</dbReference>
<evidence type="ECO:0000256" key="4">
    <source>
        <dbReference type="ARBA" id="ARBA00032089"/>
    </source>
</evidence>
<dbReference type="Proteomes" id="UP000010433">
    <property type="component" value="Unassembled WGS sequence"/>
</dbReference>
<dbReference type="InterPro" id="IPR042175">
    <property type="entry name" value="Cell/Rod_MreC_2"/>
</dbReference>
<accession>L1N9U6</accession>
<protein>
    <recommendedName>
        <fullName evidence="2">Cell shape-determining protein MreC</fullName>
    </recommendedName>
    <alternativeName>
        <fullName evidence="4">Cell shape protein MreC</fullName>
    </alternativeName>
</protein>
<dbReference type="RefSeq" id="WP_009162617.1">
    <property type="nucleotide sequence ID" value="NZ_KB290998.1"/>
</dbReference>
<keyword evidence="8" id="KW-1185">Reference proteome</keyword>
<evidence type="ECO:0000313" key="8">
    <source>
        <dbReference type="Proteomes" id="UP000010433"/>
    </source>
</evidence>
<dbReference type="Gene3D" id="2.40.10.350">
    <property type="entry name" value="Rod shape-determining protein MreC, domain 2"/>
    <property type="match status" value="1"/>
</dbReference>
<organism evidence="7 8">
    <name type="scientific">Hoylesella saccharolytica F0055</name>
    <dbReference type="NCBI Taxonomy" id="1127699"/>
    <lineage>
        <taxon>Bacteria</taxon>
        <taxon>Pseudomonadati</taxon>
        <taxon>Bacteroidota</taxon>
        <taxon>Bacteroidia</taxon>
        <taxon>Bacteroidales</taxon>
        <taxon>Prevotellaceae</taxon>
        <taxon>Hoylesella</taxon>
    </lineage>
</organism>
<dbReference type="HOGENOM" id="CLU_042663_5_1_10"/>
<dbReference type="Gene3D" id="2.40.10.340">
    <property type="entry name" value="Rod shape-determining protein MreC, domain 1"/>
    <property type="match status" value="1"/>
</dbReference>
<evidence type="ECO:0000256" key="1">
    <source>
        <dbReference type="ARBA" id="ARBA00009369"/>
    </source>
</evidence>
<dbReference type="STRING" id="1127699.HMPREF9151_01341"/>
<comment type="caution">
    <text evidence="7">The sequence shown here is derived from an EMBL/GenBank/DDBJ whole genome shotgun (WGS) entry which is preliminary data.</text>
</comment>
<dbReference type="GO" id="GO:0008360">
    <property type="term" value="P:regulation of cell shape"/>
    <property type="evidence" value="ECO:0007669"/>
    <property type="project" value="UniProtKB-KW"/>
</dbReference>
<dbReference type="PATRIC" id="fig|1127699.3.peg.1242"/>
<dbReference type="Pfam" id="PF04085">
    <property type="entry name" value="MreC"/>
    <property type="match status" value="1"/>
</dbReference>
<gene>
    <name evidence="7" type="ORF">HMPREF9151_01341</name>
</gene>
<keyword evidence="3" id="KW-0133">Cell shape</keyword>
<dbReference type="AlphaFoldDB" id="L1N9U6"/>